<name>A0A1F6TJJ5_9PROT</name>
<gene>
    <name evidence="2" type="ORF">A2637_02020</name>
</gene>
<comment type="caution">
    <text evidence="2">The sequence shown here is derived from an EMBL/GenBank/DDBJ whole genome shotgun (WGS) entry which is preliminary data.</text>
</comment>
<reference evidence="2 3" key="1">
    <citation type="journal article" date="2016" name="Nat. Commun.">
        <title>Thousands of microbial genomes shed light on interconnected biogeochemical processes in an aquifer system.</title>
        <authorList>
            <person name="Anantharaman K."/>
            <person name="Brown C.T."/>
            <person name="Hug L.A."/>
            <person name="Sharon I."/>
            <person name="Castelle C.J."/>
            <person name="Probst A.J."/>
            <person name="Thomas B.C."/>
            <person name="Singh A."/>
            <person name="Wilkins M.J."/>
            <person name="Karaoz U."/>
            <person name="Brodie E.L."/>
            <person name="Williams K.H."/>
            <person name="Hubbard S.S."/>
            <person name="Banfield J.F."/>
        </authorList>
    </citation>
    <scope>NUCLEOTIDE SEQUENCE [LARGE SCALE GENOMIC DNA]</scope>
</reference>
<dbReference type="EMBL" id="MFSY01000086">
    <property type="protein sequence ID" value="OGI45259.1"/>
    <property type="molecule type" value="Genomic_DNA"/>
</dbReference>
<dbReference type="Proteomes" id="UP000179360">
    <property type="component" value="Unassembled WGS sequence"/>
</dbReference>
<accession>A0A1F6TJJ5</accession>
<dbReference type="Gene3D" id="3.40.630.30">
    <property type="match status" value="2"/>
</dbReference>
<proteinExistence type="predicted"/>
<evidence type="ECO:0000259" key="1">
    <source>
        <dbReference type="Pfam" id="PF09924"/>
    </source>
</evidence>
<feature type="domain" description="Phosphatidylglycerol lysyltransferase C-terminal" evidence="1">
    <location>
        <begin position="36"/>
        <end position="259"/>
    </location>
</feature>
<evidence type="ECO:0000313" key="2">
    <source>
        <dbReference type="EMBL" id="OGI45259.1"/>
    </source>
</evidence>
<dbReference type="InterPro" id="IPR024320">
    <property type="entry name" value="LPG_synthase_C"/>
</dbReference>
<dbReference type="InterPro" id="IPR016181">
    <property type="entry name" value="Acyl_CoA_acyltransferase"/>
</dbReference>
<dbReference type="SUPFAM" id="SSF55729">
    <property type="entry name" value="Acyl-CoA N-acyltransferases (Nat)"/>
    <property type="match status" value="2"/>
</dbReference>
<dbReference type="InterPro" id="IPR016732">
    <property type="entry name" value="UCP018688"/>
</dbReference>
<dbReference type="PANTHER" id="PTHR41373:SF1">
    <property type="entry name" value="PHOSPHATIDYLGLYCEROL LYSYLTRANSFERASE C-TERMINAL DOMAIN-CONTAINING PROTEIN"/>
    <property type="match status" value="1"/>
</dbReference>
<dbReference type="PANTHER" id="PTHR41373">
    <property type="entry name" value="DUF2156 DOMAIN-CONTAINING PROTEIN"/>
    <property type="match status" value="1"/>
</dbReference>
<dbReference type="PIRSF" id="PIRSF018688">
    <property type="entry name" value="UCP018688"/>
    <property type="match status" value="1"/>
</dbReference>
<dbReference type="AlphaFoldDB" id="A0A1F6TJJ5"/>
<dbReference type="Pfam" id="PF09924">
    <property type="entry name" value="LPG_synthase_C"/>
    <property type="match status" value="1"/>
</dbReference>
<protein>
    <recommendedName>
        <fullName evidence="1">Phosphatidylglycerol lysyltransferase C-terminal domain-containing protein</fullName>
    </recommendedName>
</protein>
<sequence>MPVNEFFPRHYLAIEGHRLYPFTIEAKPLFDRYVRLIQAPLSDYTFANNIIWLSQKSGFYQIIEDCFCLFSLNGNCLTMLLPPLGHRENQARALERCFEIMDGYNPSPYLSEVQFVYRDFLNMLGVSDETSSPWLIERSLPDYIYRTEDLIELKGNAYKTKRSEINQFRRAHPDHHMEVLGPQHWDGIRELINTWLKNRLQYLTGDAIADFFYTVEQERQAVERALAHYDTLGLTGLALIIGGRLEGFTFGERIMTDRDGQVSPEAGCRERPSDVGNVLVEKTNFAIPGSAQYLFREYAKTFRDCTFINVGDDLGLENLRRVKMSYRPALFGDKVSIKRNLTGA</sequence>
<organism evidence="2 3">
    <name type="scientific">Candidatus Muproteobacteria bacterium RIFCSPHIGHO2_01_FULL_65_16</name>
    <dbReference type="NCBI Taxonomy" id="1817764"/>
    <lineage>
        <taxon>Bacteria</taxon>
        <taxon>Pseudomonadati</taxon>
        <taxon>Pseudomonadota</taxon>
        <taxon>Candidatus Muproteobacteria</taxon>
    </lineage>
</organism>
<evidence type="ECO:0000313" key="3">
    <source>
        <dbReference type="Proteomes" id="UP000179360"/>
    </source>
</evidence>